<comment type="caution">
    <text evidence="2">The sequence shown here is derived from an EMBL/GenBank/DDBJ whole genome shotgun (WGS) entry which is preliminary data.</text>
</comment>
<dbReference type="AlphaFoldDB" id="A0A7D9DHF7"/>
<dbReference type="OrthoDB" id="5970210at2759"/>
<dbReference type="InterPro" id="IPR041539">
    <property type="entry name" value="CxC5"/>
</dbReference>
<feature type="domain" description="CxC5 like cysteine cluster associated with KDZ" evidence="1">
    <location>
        <begin position="173"/>
        <end position="266"/>
    </location>
</feature>
<proteinExistence type="predicted"/>
<evidence type="ECO:0000313" key="2">
    <source>
        <dbReference type="EMBL" id="CAB3985836.1"/>
    </source>
</evidence>
<organism evidence="2 3">
    <name type="scientific">Paramuricea clavata</name>
    <name type="common">Red gorgonian</name>
    <name type="synonym">Violescent sea-whip</name>
    <dbReference type="NCBI Taxonomy" id="317549"/>
    <lineage>
        <taxon>Eukaryota</taxon>
        <taxon>Metazoa</taxon>
        <taxon>Cnidaria</taxon>
        <taxon>Anthozoa</taxon>
        <taxon>Octocorallia</taxon>
        <taxon>Malacalcyonacea</taxon>
        <taxon>Plexauridae</taxon>
        <taxon>Paramuricea</taxon>
    </lineage>
</organism>
<sequence length="334" mass="37449">MASKRPKVDFSPEAILREIRKGKELFNSINSLKSNLSVKKVSELLRLRCKENDIDAASLLSLMFGFDMVSWVMATIQHVPRVFSRRKNSCAKIIFEIANKLCQEKHLSLPVVDEMVKYIEEFVPELNVLETQQTRFEDALSSLNGKDGVNYGGFIAPPVEDCMLRGTVLTSPNALSSCTLYTVNGPKPCTNLSLRCQGCKVSYGRSMTHYSSGNASYYPKEIIRKDNLVEVTNVVYMEKKLYRWIPSLINHCFVSFEDFSISYNEVYCEEIKNNFKSACDALEAGKKSSQNQIAGFSNDFINVDVLMDDGTPDVDVPMICDSADDIISGINIAS</sequence>
<evidence type="ECO:0000259" key="1">
    <source>
        <dbReference type="Pfam" id="PF18718"/>
    </source>
</evidence>
<evidence type="ECO:0000313" key="3">
    <source>
        <dbReference type="Proteomes" id="UP001152795"/>
    </source>
</evidence>
<protein>
    <recommendedName>
        <fullName evidence="1">CxC5 like cysteine cluster associated with KDZ domain-containing protein</fullName>
    </recommendedName>
</protein>
<dbReference type="EMBL" id="CACRXK020000929">
    <property type="protein sequence ID" value="CAB3985836.1"/>
    <property type="molecule type" value="Genomic_DNA"/>
</dbReference>
<reference evidence="2" key="1">
    <citation type="submission" date="2020-04" db="EMBL/GenBank/DDBJ databases">
        <authorList>
            <person name="Alioto T."/>
            <person name="Alioto T."/>
            <person name="Gomez Garrido J."/>
        </authorList>
    </citation>
    <scope>NUCLEOTIDE SEQUENCE</scope>
    <source>
        <strain evidence="2">A484AB</strain>
    </source>
</reference>
<gene>
    <name evidence="2" type="ORF">PACLA_8A047941</name>
</gene>
<accession>A0A7D9DHF7</accession>
<dbReference type="Pfam" id="PF18718">
    <property type="entry name" value="CxC5"/>
    <property type="match status" value="1"/>
</dbReference>
<dbReference type="Proteomes" id="UP001152795">
    <property type="component" value="Unassembled WGS sequence"/>
</dbReference>
<keyword evidence="3" id="KW-1185">Reference proteome</keyword>
<name>A0A7D9DHF7_PARCT</name>